<proteinExistence type="predicted"/>
<feature type="domain" description="Helicase ATP-binding" evidence="7">
    <location>
        <begin position="227"/>
        <end position="406"/>
    </location>
</feature>
<protein>
    <submittedName>
        <fullName evidence="9">Uncharacterized protein</fullName>
    </submittedName>
</protein>
<name>A0A9P4MLH2_9PEZI</name>
<dbReference type="GO" id="GO:0005634">
    <property type="term" value="C:nucleus"/>
    <property type="evidence" value="ECO:0007669"/>
    <property type="project" value="UniProtKB-SubCell"/>
</dbReference>
<dbReference type="PROSITE" id="PS51192">
    <property type="entry name" value="HELICASE_ATP_BIND_1"/>
    <property type="match status" value="1"/>
</dbReference>
<evidence type="ECO:0000256" key="5">
    <source>
        <dbReference type="ARBA" id="ARBA00023242"/>
    </source>
</evidence>
<dbReference type="SUPFAM" id="SSF52540">
    <property type="entry name" value="P-loop containing nucleoside triphosphate hydrolases"/>
    <property type="match status" value="2"/>
</dbReference>
<dbReference type="PROSITE" id="PS51194">
    <property type="entry name" value="HELICASE_CTER"/>
    <property type="match status" value="1"/>
</dbReference>
<evidence type="ECO:0000256" key="4">
    <source>
        <dbReference type="ARBA" id="ARBA00022840"/>
    </source>
</evidence>
<dbReference type="InterPro" id="IPR038718">
    <property type="entry name" value="SNF2-like_sf"/>
</dbReference>
<evidence type="ECO:0000256" key="6">
    <source>
        <dbReference type="SAM" id="MobiDB-lite"/>
    </source>
</evidence>
<evidence type="ECO:0000259" key="7">
    <source>
        <dbReference type="PROSITE" id="PS51192"/>
    </source>
</evidence>
<dbReference type="Proteomes" id="UP000799439">
    <property type="component" value="Unassembled WGS sequence"/>
</dbReference>
<dbReference type="GO" id="GO:0016787">
    <property type="term" value="F:hydrolase activity"/>
    <property type="evidence" value="ECO:0007669"/>
    <property type="project" value="UniProtKB-KW"/>
</dbReference>
<dbReference type="InterPro" id="IPR057931">
    <property type="entry name" value="RHH_ERCC6L2"/>
</dbReference>
<dbReference type="Pfam" id="PF14773">
    <property type="entry name" value="VIGSSK"/>
    <property type="match status" value="1"/>
</dbReference>
<dbReference type="CDD" id="cd18793">
    <property type="entry name" value="SF2_C_SNF"/>
    <property type="match status" value="1"/>
</dbReference>
<dbReference type="FunFam" id="3.40.50.10810:FF:000019">
    <property type="entry name" value="DNA excision repair protein ERCC-6-like 2 isoform X1"/>
    <property type="match status" value="1"/>
</dbReference>
<dbReference type="SMART" id="SM00487">
    <property type="entry name" value="DEXDc"/>
    <property type="match status" value="1"/>
</dbReference>
<feature type="region of interest" description="Disordered" evidence="6">
    <location>
        <begin position="1"/>
        <end position="134"/>
    </location>
</feature>
<feature type="compositionally biased region" description="Polar residues" evidence="6">
    <location>
        <begin position="34"/>
        <end position="45"/>
    </location>
</feature>
<dbReference type="Gene3D" id="3.40.50.300">
    <property type="entry name" value="P-loop containing nucleotide triphosphate hydrolases"/>
    <property type="match status" value="1"/>
</dbReference>
<dbReference type="PANTHER" id="PTHR45629:SF7">
    <property type="entry name" value="DNA EXCISION REPAIR PROTEIN ERCC-6-RELATED"/>
    <property type="match status" value="1"/>
</dbReference>
<keyword evidence="10" id="KW-1185">Reference proteome</keyword>
<dbReference type="InterPro" id="IPR029256">
    <property type="entry name" value="Heliccase-ass-bd"/>
</dbReference>
<dbReference type="InterPro" id="IPR014001">
    <property type="entry name" value="Helicase_ATP-bd"/>
</dbReference>
<keyword evidence="4" id="KW-0067">ATP-binding</keyword>
<dbReference type="InterPro" id="IPR050496">
    <property type="entry name" value="SNF2_RAD54_helicase_repair"/>
</dbReference>
<dbReference type="InterPro" id="IPR001650">
    <property type="entry name" value="Helicase_C-like"/>
</dbReference>
<reference evidence="9" key="1">
    <citation type="journal article" date="2020" name="Stud. Mycol.">
        <title>101 Dothideomycetes genomes: a test case for predicting lifestyles and emergence of pathogens.</title>
        <authorList>
            <person name="Haridas S."/>
            <person name="Albert R."/>
            <person name="Binder M."/>
            <person name="Bloem J."/>
            <person name="Labutti K."/>
            <person name="Salamov A."/>
            <person name="Andreopoulos B."/>
            <person name="Baker S."/>
            <person name="Barry K."/>
            <person name="Bills G."/>
            <person name="Bluhm B."/>
            <person name="Cannon C."/>
            <person name="Castanera R."/>
            <person name="Culley D."/>
            <person name="Daum C."/>
            <person name="Ezra D."/>
            <person name="Gonzalez J."/>
            <person name="Henrissat B."/>
            <person name="Kuo A."/>
            <person name="Liang C."/>
            <person name="Lipzen A."/>
            <person name="Lutzoni F."/>
            <person name="Magnuson J."/>
            <person name="Mondo S."/>
            <person name="Nolan M."/>
            <person name="Ohm R."/>
            <person name="Pangilinan J."/>
            <person name="Park H.-J."/>
            <person name="Ramirez L."/>
            <person name="Alfaro M."/>
            <person name="Sun H."/>
            <person name="Tritt A."/>
            <person name="Yoshinaga Y."/>
            <person name="Zwiers L.-H."/>
            <person name="Turgeon B."/>
            <person name="Goodwin S."/>
            <person name="Spatafora J."/>
            <person name="Crous P."/>
            <person name="Grigoriev I."/>
        </authorList>
    </citation>
    <scope>NUCLEOTIDE SEQUENCE</scope>
    <source>
        <strain evidence="9">CBS 260.36</strain>
    </source>
</reference>
<evidence type="ECO:0000259" key="8">
    <source>
        <dbReference type="PROSITE" id="PS51194"/>
    </source>
</evidence>
<dbReference type="PANTHER" id="PTHR45629">
    <property type="entry name" value="SNF2/RAD54 FAMILY MEMBER"/>
    <property type="match status" value="1"/>
</dbReference>
<evidence type="ECO:0000313" key="10">
    <source>
        <dbReference type="Proteomes" id="UP000799439"/>
    </source>
</evidence>
<evidence type="ECO:0000313" key="9">
    <source>
        <dbReference type="EMBL" id="KAF2151736.1"/>
    </source>
</evidence>
<dbReference type="AlphaFoldDB" id="A0A9P4MLH2"/>
<dbReference type="SMART" id="SM00490">
    <property type="entry name" value="HELICc"/>
    <property type="match status" value="1"/>
</dbReference>
<keyword evidence="5" id="KW-0539">Nucleus</keyword>
<sequence>MSRSTGRSGDLKRARTDEHPASERTKRDEIEVFSSDNASVTSPSNDEGKSPQSRKRLVWSDDEDPSAPYERFKKKKTDQRKAQVKQTLKAKASVSNPSIVGRKPTSIVNTKKPGRKRRHELQQGDSDSDDETIEKSLPTFLKKRRADWEHEHERLGNEGLNLPPLYDDIYFSDDDLNNELQIKPVFTHIKPVAPLKDVELRYSAGVIPAPLAQWLRDYQVKGAEFLHELFVFQKGGILGDDMGLGKTIQVIAFLTAAFGKTGDERDVKRMRKMRRAGGGRWYPKILIVCPGSLMENWRQELARWGWWNVDVYHGKDREQVLDAARQGRLEIMITTYTTYRNHKEIVNLIEWDACIADECHIIKERKAEITKAMDEVNALCRIGLTGTAIQNRYEELWTILNWTNPGRFGPISVWKASISEPLKQGQSHDATVAQLALARKTAKRLVQNLLPQFFLRRMKTLIADQLPKKTDRIVFCPLTPTQSEAYQRLVDCDQTELIRRSREKCECGSGKSRGACCHATLEDGTKWQSLVFPMLMLFQKLSNHLAMLIPSGTDLKDKQERELALLEEAVPDDWRRLYAERDNIMNFANQDYCGKWKVLKKLLRFWYTNPSPAGGPNKVLVFSHSVRLLKMLHMLFQSTTSYNVSYLDGSMPYEERQRTVDDFNAKESQFVFLISTRAGGVGLNITSANKVVVFDPNWNPSHDLQAQDRAYRIGQTRDVEVFRLVSAGGVEEIVYARQVYKQQQARIAYEASAQRRYFSGVQGSADQRGEIFGLANLFSFMESGVVLRDIVNKTNVAESRAGVAVAEFDSQAASPGDDDNDHDADGDALSRRAISQLAEEITGASPRPERKEEEGKTDAVAAILAGAGVQYTHDNSEVIGTSRVESHLSRQAESAAVDPRGGLEAVFLPDEDVGGKDKTDGDKGVRDVEGVRYKFRPPEEVRRRLFGAIAKWYQGQDGGDDVVGFALRVEGWSQAKRREVLDGFYRERRRVLAMRGE</sequence>
<evidence type="ECO:0000256" key="1">
    <source>
        <dbReference type="ARBA" id="ARBA00004123"/>
    </source>
</evidence>
<evidence type="ECO:0000256" key="2">
    <source>
        <dbReference type="ARBA" id="ARBA00022741"/>
    </source>
</evidence>
<dbReference type="InterPro" id="IPR049730">
    <property type="entry name" value="SNF2/RAD54-like_C"/>
</dbReference>
<evidence type="ECO:0000256" key="3">
    <source>
        <dbReference type="ARBA" id="ARBA00022801"/>
    </source>
</evidence>
<feature type="compositionally biased region" description="Basic and acidic residues" evidence="6">
    <location>
        <begin position="9"/>
        <end position="30"/>
    </location>
</feature>
<organism evidence="9 10">
    <name type="scientific">Myriangium duriaei CBS 260.36</name>
    <dbReference type="NCBI Taxonomy" id="1168546"/>
    <lineage>
        <taxon>Eukaryota</taxon>
        <taxon>Fungi</taxon>
        <taxon>Dikarya</taxon>
        <taxon>Ascomycota</taxon>
        <taxon>Pezizomycotina</taxon>
        <taxon>Dothideomycetes</taxon>
        <taxon>Dothideomycetidae</taxon>
        <taxon>Myriangiales</taxon>
        <taxon>Myriangiaceae</taxon>
        <taxon>Myriangium</taxon>
    </lineage>
</organism>
<dbReference type="InterPro" id="IPR000330">
    <property type="entry name" value="SNF2_N"/>
</dbReference>
<feature type="compositionally biased region" description="Basic and acidic residues" evidence="6">
    <location>
        <begin position="847"/>
        <end position="857"/>
    </location>
</feature>
<comment type="subcellular location">
    <subcellularLocation>
        <location evidence="1">Nucleus</location>
    </subcellularLocation>
</comment>
<dbReference type="Gene3D" id="3.40.50.10810">
    <property type="entry name" value="Tandem AAA-ATPase domain"/>
    <property type="match status" value="1"/>
</dbReference>
<dbReference type="Pfam" id="PF25806">
    <property type="entry name" value="RHH_ERCC6L2"/>
    <property type="match status" value="1"/>
</dbReference>
<feature type="domain" description="Helicase C-terminal" evidence="8">
    <location>
        <begin position="598"/>
        <end position="759"/>
    </location>
</feature>
<keyword evidence="2" id="KW-0547">Nucleotide-binding</keyword>
<accession>A0A9P4MLH2</accession>
<keyword evidence="3" id="KW-0378">Hydrolase</keyword>
<dbReference type="GO" id="GO:0005524">
    <property type="term" value="F:ATP binding"/>
    <property type="evidence" value="ECO:0007669"/>
    <property type="project" value="InterPro"/>
</dbReference>
<dbReference type="EMBL" id="ML996087">
    <property type="protein sequence ID" value="KAF2151736.1"/>
    <property type="molecule type" value="Genomic_DNA"/>
</dbReference>
<dbReference type="OrthoDB" id="413460at2759"/>
<gene>
    <name evidence="9" type="ORF">K461DRAFT_257184</name>
</gene>
<dbReference type="Pfam" id="PF00176">
    <property type="entry name" value="SNF2-rel_dom"/>
    <property type="match status" value="1"/>
</dbReference>
<comment type="caution">
    <text evidence="9">The sequence shown here is derived from an EMBL/GenBank/DDBJ whole genome shotgun (WGS) entry which is preliminary data.</text>
</comment>
<feature type="region of interest" description="Disordered" evidence="6">
    <location>
        <begin position="838"/>
        <end position="857"/>
    </location>
</feature>
<dbReference type="InterPro" id="IPR027417">
    <property type="entry name" value="P-loop_NTPase"/>
</dbReference>
<dbReference type="Pfam" id="PF00271">
    <property type="entry name" value="Helicase_C"/>
    <property type="match status" value="1"/>
</dbReference>